<dbReference type="InterPro" id="IPR043502">
    <property type="entry name" value="DNA/RNA_pol_sf"/>
</dbReference>
<evidence type="ECO:0000256" key="1">
    <source>
        <dbReference type="ARBA" id="ARBA00022679"/>
    </source>
</evidence>
<dbReference type="Pfam" id="PF00680">
    <property type="entry name" value="RdRP_1"/>
    <property type="match status" value="1"/>
</dbReference>
<dbReference type="GO" id="GO:0003968">
    <property type="term" value="F:RNA-directed RNA polymerase activity"/>
    <property type="evidence" value="ECO:0007669"/>
    <property type="project" value="UniProtKB-EC"/>
</dbReference>
<dbReference type="GO" id="GO:0000166">
    <property type="term" value="F:nucleotide binding"/>
    <property type="evidence" value="ECO:0007669"/>
    <property type="project" value="UniProtKB-KW"/>
</dbReference>
<evidence type="ECO:0000256" key="3">
    <source>
        <dbReference type="ARBA" id="ARBA00022741"/>
    </source>
</evidence>
<keyword evidence="2" id="KW-0548">Nucleotidyltransferase</keyword>
<dbReference type="EMBL" id="MW239454">
    <property type="protein sequence ID" value="UGO57488.1"/>
    <property type="molecule type" value="Genomic_RNA"/>
</dbReference>
<reference evidence="7" key="1">
    <citation type="submission" date="2020-11" db="EMBL/GenBank/DDBJ databases">
        <title>RNA virus dark matter in the feces of wild birds.</title>
        <authorList>
            <person name="Lu X."/>
            <person name="Yang X.S."/>
            <person name="Zhang W."/>
        </authorList>
    </citation>
    <scope>NUCLEOTIDE SEQUENCE</scope>
    <source>
        <strain evidence="7">Red-flankedBluetail198con105</strain>
    </source>
</reference>
<organism evidence="7">
    <name type="scientific">Riboviria sp</name>
    <dbReference type="NCBI Taxonomy" id="2585031"/>
    <lineage>
        <taxon>Viruses</taxon>
        <taxon>Riboviria</taxon>
    </lineage>
</organism>
<accession>A0A8K1U2M1</accession>
<keyword evidence="3" id="KW-0547">Nucleotide-binding</keyword>
<dbReference type="SUPFAM" id="SSF56672">
    <property type="entry name" value="DNA/RNA polymerases"/>
    <property type="match status" value="1"/>
</dbReference>
<dbReference type="GO" id="GO:0006351">
    <property type="term" value="P:DNA-templated transcription"/>
    <property type="evidence" value="ECO:0007669"/>
    <property type="project" value="InterPro"/>
</dbReference>
<evidence type="ECO:0000256" key="5">
    <source>
        <dbReference type="ARBA" id="ARBA00048744"/>
    </source>
</evidence>
<evidence type="ECO:0000256" key="4">
    <source>
        <dbReference type="ARBA" id="ARBA00022953"/>
    </source>
</evidence>
<proteinExistence type="predicted"/>
<keyword evidence="1" id="KW-0808">Transferase</keyword>
<dbReference type="PRINTS" id="PR00914">
    <property type="entry name" value="LVIRUSRNAPOL"/>
</dbReference>
<protein>
    <recommendedName>
        <fullName evidence="6">RNA-directed RNA polymerase C-terminal domain-containing protein</fullName>
    </recommendedName>
</protein>
<dbReference type="GO" id="GO:0003723">
    <property type="term" value="F:RNA binding"/>
    <property type="evidence" value="ECO:0007669"/>
    <property type="project" value="InterPro"/>
</dbReference>
<comment type="catalytic activity">
    <reaction evidence="5">
        <text>RNA(n) + a ribonucleoside 5'-triphosphate = RNA(n+1) + diphosphate</text>
        <dbReference type="Rhea" id="RHEA:21248"/>
        <dbReference type="Rhea" id="RHEA-COMP:14527"/>
        <dbReference type="Rhea" id="RHEA-COMP:17342"/>
        <dbReference type="ChEBI" id="CHEBI:33019"/>
        <dbReference type="ChEBI" id="CHEBI:61557"/>
        <dbReference type="ChEBI" id="CHEBI:140395"/>
        <dbReference type="EC" id="2.7.7.48"/>
    </reaction>
</comment>
<feature type="domain" description="RNA-directed RNA polymerase C-terminal" evidence="6">
    <location>
        <begin position="29"/>
        <end position="264"/>
    </location>
</feature>
<evidence type="ECO:0000259" key="6">
    <source>
        <dbReference type="Pfam" id="PF00680"/>
    </source>
</evidence>
<evidence type="ECO:0000313" key="7">
    <source>
        <dbReference type="EMBL" id="UGO57488.1"/>
    </source>
</evidence>
<name>A0A8K1U2M1_9VIRU</name>
<dbReference type="InterPro" id="IPR001795">
    <property type="entry name" value="RNA-dir_pol_luteovirus"/>
</dbReference>
<keyword evidence="4" id="KW-0693">Viral RNA replication</keyword>
<sequence length="393" mass="46117">MHWLRFQLGKRYNAAQWTLPTDWMSKDHYHQVLTELDPTSSPGIPYCREATTIGQWLQMDPFKRFNQDKADILWHDINRLLSGDYQHHYRVFVKDEVYTPKKVKEGRWRLIIAPSLAVQVAWQMLFGEYYKRIVRKPYSTPSSYGLCYMAGGWRRFDNYLTSNNMDLCIDKSAWDFNSPGWVYQLALDVMFDLLDHPRKVEWKNIAQTLFDDAFKHSLLHFPCGSLFRQNFFGFMKSGLVGTIDLNSFAQVAISDLATFRLRTNQRKIKATGDDTVEEGDADPLYIEQLQLAGCVVKEANKAHQFMGFDVGKNFTPMYPLKHIANILTCGEEERPETIDSYLRIYANCKSQYSRWKKLQKLLGYQTSKTDFSNWFWLNHPDARDRGVVRDLTW</sequence>
<dbReference type="InterPro" id="IPR001205">
    <property type="entry name" value="RNA-dir_pol_C"/>
</dbReference>
<evidence type="ECO:0000256" key="2">
    <source>
        <dbReference type="ARBA" id="ARBA00022695"/>
    </source>
</evidence>